<feature type="region of interest" description="Disordered" evidence="1">
    <location>
        <begin position="116"/>
        <end position="152"/>
    </location>
</feature>
<proteinExistence type="predicted"/>
<evidence type="ECO:0000313" key="2">
    <source>
        <dbReference type="EMBL" id="KAB2572720.1"/>
    </source>
</evidence>
<organism evidence="2 3">
    <name type="scientific">Lasiodiplodia theobromae</name>
    <dbReference type="NCBI Taxonomy" id="45133"/>
    <lineage>
        <taxon>Eukaryota</taxon>
        <taxon>Fungi</taxon>
        <taxon>Dikarya</taxon>
        <taxon>Ascomycota</taxon>
        <taxon>Pezizomycotina</taxon>
        <taxon>Dothideomycetes</taxon>
        <taxon>Dothideomycetes incertae sedis</taxon>
        <taxon>Botryosphaeriales</taxon>
        <taxon>Botryosphaeriaceae</taxon>
        <taxon>Lasiodiplodia</taxon>
    </lineage>
</organism>
<protein>
    <submittedName>
        <fullName evidence="2">Uncharacterized protein</fullName>
    </submittedName>
</protein>
<dbReference type="Proteomes" id="UP000325902">
    <property type="component" value="Unassembled WGS sequence"/>
</dbReference>
<evidence type="ECO:0000256" key="1">
    <source>
        <dbReference type="SAM" id="MobiDB-lite"/>
    </source>
</evidence>
<feature type="compositionally biased region" description="Polar residues" evidence="1">
    <location>
        <begin position="134"/>
        <end position="144"/>
    </location>
</feature>
<name>A0A5N5D5Y5_9PEZI</name>
<comment type="caution">
    <text evidence="2">The sequence shown here is derived from an EMBL/GenBank/DDBJ whole genome shotgun (WGS) entry which is preliminary data.</text>
</comment>
<dbReference type="OrthoDB" id="10443913at2759"/>
<keyword evidence="3" id="KW-1185">Reference proteome</keyword>
<evidence type="ECO:0000313" key="3">
    <source>
        <dbReference type="Proteomes" id="UP000325902"/>
    </source>
</evidence>
<reference evidence="2 3" key="1">
    <citation type="journal article" date="2019" name="Sci. Rep.">
        <title>A multi-omics analysis of the grapevine pathogen Lasiodiplodia theobromae reveals that temperature affects the expression of virulence- and pathogenicity-related genes.</title>
        <authorList>
            <person name="Felix C."/>
            <person name="Meneses R."/>
            <person name="Goncalves M.F.M."/>
            <person name="Tilleman L."/>
            <person name="Duarte A.S."/>
            <person name="Jorrin-Novo J.V."/>
            <person name="Van de Peer Y."/>
            <person name="Deforce D."/>
            <person name="Van Nieuwerburgh F."/>
            <person name="Esteves A.C."/>
            <person name="Alves A."/>
        </authorList>
    </citation>
    <scope>NUCLEOTIDE SEQUENCE [LARGE SCALE GENOMIC DNA]</scope>
    <source>
        <strain evidence="2 3">LA-SOL3</strain>
    </source>
</reference>
<gene>
    <name evidence="2" type="ORF">DBV05_g8594</name>
</gene>
<dbReference type="EMBL" id="VCHE01000072">
    <property type="protein sequence ID" value="KAB2572720.1"/>
    <property type="molecule type" value="Genomic_DNA"/>
</dbReference>
<dbReference type="AlphaFoldDB" id="A0A5N5D5Y5"/>
<sequence>MDLYLSDVSAITNFRTIETQQFITPELDLDHMYEGCRGVKNDWAQYPCDEDVRQPPGWNPCLDQPPPYQEAAPPPVDRMPSPDEITWGTSQPFDETKLFKDTGAICRPQKRKATEALADDGSSFQDVIPGTPTEADSSQKSTHFGDSHPSPHPWALQATEVEEAMRLSLIRRGDAASASKPINCALLQEPCLFLELQEWILKMWDYDLSAHDMHRDELLNLGSYARKNLVSLFDSTKAEMQLEFLEKVSQRLVVPGLRTSNLRLDAKHFHSWLEKRINRNAVTLLAEPLRDMHFTLREAVVRQVEESEARDFYEQKAKCCAIAFVTFGGRM</sequence>
<accession>A0A5N5D5Y5</accession>